<dbReference type="Proteomes" id="UP000553193">
    <property type="component" value="Unassembled WGS sequence"/>
</dbReference>
<dbReference type="RefSeq" id="WP_184384224.1">
    <property type="nucleotide sequence ID" value="NZ_JACIDJ010000003.1"/>
</dbReference>
<evidence type="ECO:0000256" key="1">
    <source>
        <dbReference type="HAMAP-Rule" id="MF_00775"/>
    </source>
</evidence>
<comment type="similarity">
    <text evidence="1">Belongs to the UPF0311 family.</text>
</comment>
<organism evidence="2 3">
    <name type="scientific">Roseococcus suduntuyensis</name>
    <dbReference type="NCBI Taxonomy" id="455361"/>
    <lineage>
        <taxon>Bacteria</taxon>
        <taxon>Pseudomonadati</taxon>
        <taxon>Pseudomonadota</taxon>
        <taxon>Alphaproteobacteria</taxon>
        <taxon>Acetobacterales</taxon>
        <taxon>Roseomonadaceae</taxon>
        <taxon>Roseococcus</taxon>
    </lineage>
</organism>
<comment type="caution">
    <text evidence="2">The sequence shown here is derived from an EMBL/GenBank/DDBJ whole genome shotgun (WGS) entry which is preliminary data.</text>
</comment>
<sequence length="157" mass="16490">MTQPLPLIVEHIFTMDITVGAPQMAGKGADGMDLRIVPVTGGVVSGPALQGEVLGGTAADWLRVEADGTAHIDVRLTIKAASGGLVYVQYAGIRTGAPEVLARLGAGEAVPASDYYFRTLMRFQTAAPDLAWLNRTLGVGVGQRPPSGPRYDVYAVR</sequence>
<proteinExistence type="inferred from homology"/>
<accession>A0A840ABL4</accession>
<evidence type="ECO:0000313" key="2">
    <source>
        <dbReference type="EMBL" id="MBB3898949.1"/>
    </source>
</evidence>
<dbReference type="PANTHER" id="PTHR37315">
    <property type="entry name" value="UPF0311 PROTEIN BLR7842"/>
    <property type="match status" value="1"/>
</dbReference>
<dbReference type="Pfam" id="PF11578">
    <property type="entry name" value="DUF3237"/>
    <property type="match status" value="1"/>
</dbReference>
<gene>
    <name evidence="2" type="ORF">GGQ83_002392</name>
</gene>
<dbReference type="Gene3D" id="2.40.160.20">
    <property type="match status" value="1"/>
</dbReference>
<protein>
    <recommendedName>
        <fullName evidence="1">UPF0311 protein GGQ83_002392</fullName>
    </recommendedName>
</protein>
<reference evidence="2 3" key="1">
    <citation type="submission" date="2020-08" db="EMBL/GenBank/DDBJ databases">
        <title>Genomic Encyclopedia of Type Strains, Phase IV (KMG-IV): sequencing the most valuable type-strain genomes for metagenomic binning, comparative biology and taxonomic classification.</title>
        <authorList>
            <person name="Goeker M."/>
        </authorList>
    </citation>
    <scope>NUCLEOTIDE SEQUENCE [LARGE SCALE GENOMIC DNA]</scope>
    <source>
        <strain evidence="2 3">DSM 19979</strain>
    </source>
</reference>
<name>A0A840ABL4_9PROT</name>
<dbReference type="EMBL" id="JACIDJ010000003">
    <property type="protein sequence ID" value="MBB3898949.1"/>
    <property type="molecule type" value="Genomic_DNA"/>
</dbReference>
<dbReference type="PANTHER" id="PTHR37315:SF1">
    <property type="entry name" value="UPF0311 PROTEIN BLR7842"/>
    <property type="match status" value="1"/>
</dbReference>
<dbReference type="InterPro" id="IPR020915">
    <property type="entry name" value="UPF0311"/>
</dbReference>
<dbReference type="AlphaFoldDB" id="A0A840ABL4"/>
<dbReference type="HAMAP" id="MF_00775">
    <property type="entry name" value="UPF0311"/>
    <property type="match status" value="1"/>
</dbReference>
<evidence type="ECO:0000313" key="3">
    <source>
        <dbReference type="Proteomes" id="UP000553193"/>
    </source>
</evidence>
<keyword evidence="3" id="KW-1185">Reference proteome</keyword>